<feature type="transmembrane region" description="Helical" evidence="6">
    <location>
        <begin position="26"/>
        <end position="48"/>
    </location>
</feature>
<name>A0A1V9Z8X1_9STRA</name>
<dbReference type="Proteomes" id="UP000243217">
    <property type="component" value="Unassembled WGS sequence"/>
</dbReference>
<dbReference type="PANTHER" id="PTHR30086:SF20">
    <property type="entry name" value="ARGININE EXPORTER PROTEIN ARGO-RELATED"/>
    <property type="match status" value="1"/>
</dbReference>
<dbReference type="EMBL" id="JNBS01002185">
    <property type="protein sequence ID" value="OQR94429.1"/>
    <property type="molecule type" value="Genomic_DNA"/>
</dbReference>
<evidence type="ECO:0000256" key="2">
    <source>
        <dbReference type="ARBA" id="ARBA00022475"/>
    </source>
</evidence>
<evidence type="ECO:0008006" key="9">
    <source>
        <dbReference type="Google" id="ProtNLM"/>
    </source>
</evidence>
<feature type="transmembrane region" description="Helical" evidence="6">
    <location>
        <begin position="247"/>
        <end position="272"/>
    </location>
</feature>
<evidence type="ECO:0000313" key="8">
    <source>
        <dbReference type="Proteomes" id="UP000243217"/>
    </source>
</evidence>
<keyword evidence="8" id="KW-1185">Reference proteome</keyword>
<dbReference type="GO" id="GO:0005886">
    <property type="term" value="C:plasma membrane"/>
    <property type="evidence" value="ECO:0007669"/>
    <property type="project" value="UniProtKB-SubCell"/>
</dbReference>
<reference evidence="7 8" key="1">
    <citation type="journal article" date="2014" name="Genome Biol. Evol.">
        <title>The secreted proteins of Achlya hypogyna and Thraustotheca clavata identify the ancestral oomycete secretome and reveal gene acquisitions by horizontal gene transfer.</title>
        <authorList>
            <person name="Misner I."/>
            <person name="Blouin N."/>
            <person name="Leonard G."/>
            <person name="Richards T.A."/>
            <person name="Lane C.E."/>
        </authorList>
    </citation>
    <scope>NUCLEOTIDE SEQUENCE [LARGE SCALE GENOMIC DNA]</scope>
    <source>
        <strain evidence="7 8">ATCC 34112</strain>
    </source>
</reference>
<keyword evidence="3 6" id="KW-0812">Transmembrane</keyword>
<organism evidence="7 8">
    <name type="scientific">Thraustotheca clavata</name>
    <dbReference type="NCBI Taxonomy" id="74557"/>
    <lineage>
        <taxon>Eukaryota</taxon>
        <taxon>Sar</taxon>
        <taxon>Stramenopiles</taxon>
        <taxon>Oomycota</taxon>
        <taxon>Saprolegniomycetes</taxon>
        <taxon>Saprolegniales</taxon>
        <taxon>Achlyaceae</taxon>
        <taxon>Thraustotheca</taxon>
    </lineage>
</organism>
<evidence type="ECO:0000256" key="3">
    <source>
        <dbReference type="ARBA" id="ARBA00022692"/>
    </source>
</evidence>
<feature type="transmembrane region" description="Helical" evidence="6">
    <location>
        <begin position="278"/>
        <end position="305"/>
    </location>
</feature>
<evidence type="ECO:0000256" key="6">
    <source>
        <dbReference type="SAM" id="Phobius"/>
    </source>
</evidence>
<comment type="caution">
    <text evidence="7">The sequence shown here is derived from an EMBL/GenBank/DDBJ whole genome shotgun (WGS) entry which is preliminary data.</text>
</comment>
<evidence type="ECO:0000256" key="5">
    <source>
        <dbReference type="ARBA" id="ARBA00023136"/>
    </source>
</evidence>
<evidence type="ECO:0000256" key="1">
    <source>
        <dbReference type="ARBA" id="ARBA00004651"/>
    </source>
</evidence>
<dbReference type="OrthoDB" id="73678at2759"/>
<evidence type="ECO:0000313" key="7">
    <source>
        <dbReference type="EMBL" id="OQR94429.1"/>
    </source>
</evidence>
<protein>
    <recommendedName>
        <fullName evidence="9">Transmembrane protein</fullName>
    </recommendedName>
</protein>
<dbReference type="Pfam" id="PF01810">
    <property type="entry name" value="LysE"/>
    <property type="match status" value="1"/>
</dbReference>
<evidence type="ECO:0000256" key="4">
    <source>
        <dbReference type="ARBA" id="ARBA00022989"/>
    </source>
</evidence>
<keyword evidence="4 6" id="KW-1133">Transmembrane helix</keyword>
<comment type="subcellular location">
    <subcellularLocation>
        <location evidence="1">Cell membrane</location>
        <topology evidence="1">Multi-pass membrane protein</topology>
    </subcellularLocation>
</comment>
<feature type="transmembrane region" description="Helical" evidence="6">
    <location>
        <begin position="117"/>
        <end position="137"/>
    </location>
</feature>
<dbReference type="InterPro" id="IPR001123">
    <property type="entry name" value="LeuE-type"/>
</dbReference>
<accession>A0A1V9Z8X1</accession>
<proteinExistence type="predicted"/>
<feature type="transmembrane region" description="Helical" evidence="6">
    <location>
        <begin position="317"/>
        <end position="340"/>
    </location>
</feature>
<dbReference type="PANTHER" id="PTHR30086">
    <property type="entry name" value="ARGININE EXPORTER PROTEIN ARGO"/>
    <property type="match status" value="1"/>
</dbReference>
<feature type="transmembrane region" description="Helical" evidence="6">
    <location>
        <begin position="186"/>
        <end position="207"/>
    </location>
</feature>
<keyword evidence="5 6" id="KW-0472">Membrane</keyword>
<keyword evidence="2" id="KW-1003">Cell membrane</keyword>
<feature type="transmembrane region" description="Helical" evidence="6">
    <location>
        <begin position="158"/>
        <end position="180"/>
    </location>
</feature>
<sequence length="346" mass="37932">MLPLYKKGLHLMSLANSRRHRRYKTLAVLSAILICMLLVAMYAMLMAFDDVEPEMTRSPRAEDIGTIQSTEIVPSTLDIASIVKTPVPSYLENDDEKAIPPSPLVQPKDEKIWLLRYLLPILAGFVFGFLGSIPIAGPTSAMVLKMGIQGEYWAAQSIALGGAAAEATYAGVAFWGFGSFLAGLDFLLPLSKVLGAVMLLAVGIYFLRLDVRPQIDSDSDRTSGKLYHDKSFLSSASVRAELFKNMLLGFTMSGFNPALLATYTGALASVYHTGLLEFTLLLAIFFGFGVSCGISTWFYILLALLKKYKQRLKNQTIGLILRCMGVFMITLGLLCTKSAAEYFLQS</sequence>
<dbReference type="AlphaFoldDB" id="A0A1V9Z8X1"/>
<dbReference type="GO" id="GO:0015171">
    <property type="term" value="F:amino acid transmembrane transporter activity"/>
    <property type="evidence" value="ECO:0007669"/>
    <property type="project" value="TreeGrafter"/>
</dbReference>
<gene>
    <name evidence="7" type="ORF">THRCLA_08170</name>
</gene>